<evidence type="ECO:0000313" key="4">
    <source>
        <dbReference type="Proteomes" id="UP001206206"/>
    </source>
</evidence>
<dbReference type="Pfam" id="PF03733">
    <property type="entry name" value="YccF"/>
    <property type="match status" value="2"/>
</dbReference>
<feature type="domain" description="Inner membrane component" evidence="2">
    <location>
        <begin position="4"/>
        <end position="54"/>
    </location>
</feature>
<keyword evidence="4" id="KW-1185">Reference proteome</keyword>
<dbReference type="PANTHER" id="PTHR42903">
    <property type="entry name" value="INNER MEMBRANE PROTEIN YCCF"/>
    <property type="match status" value="1"/>
</dbReference>
<dbReference type="InterPro" id="IPR005185">
    <property type="entry name" value="YccF"/>
</dbReference>
<dbReference type="PANTHER" id="PTHR42903:SF1">
    <property type="entry name" value="INNER MEMBRANE PROTEIN YCCF"/>
    <property type="match status" value="1"/>
</dbReference>
<gene>
    <name evidence="3" type="ORF">NON19_31755</name>
</gene>
<dbReference type="InterPro" id="IPR052937">
    <property type="entry name" value="Inner_membrane_protein"/>
</dbReference>
<dbReference type="EMBL" id="JANFNH010000070">
    <property type="protein sequence ID" value="MCQ4046507.1"/>
    <property type="molecule type" value="Genomic_DNA"/>
</dbReference>
<name>A0ABT1PMC6_9ACTN</name>
<keyword evidence="1" id="KW-1133">Transmembrane helix</keyword>
<proteinExistence type="predicted"/>
<dbReference type="Proteomes" id="UP001206206">
    <property type="component" value="Unassembled WGS sequence"/>
</dbReference>
<feature type="transmembrane region" description="Helical" evidence="1">
    <location>
        <begin position="62"/>
        <end position="83"/>
    </location>
</feature>
<evidence type="ECO:0000313" key="3">
    <source>
        <dbReference type="EMBL" id="MCQ4046507.1"/>
    </source>
</evidence>
<sequence length="130" mass="14049">MKTLLNIIWLLLCGIWMAIGYAVAGIVMFVLIITIPWGIAAFRIAGFALWPFGRTAVVRRDAGVGSFLGNLVWVILAGIWLAIGHIITGIALCLTIIGIPLGIANFKLIPISLTPLGREIVPTDRPFATR</sequence>
<reference evidence="3 4" key="1">
    <citation type="submission" date="2022-06" db="EMBL/GenBank/DDBJ databases">
        <title>Draft genome sequence of type strain Streptomyces rubrisoli DSM 42083.</title>
        <authorList>
            <person name="Duangmal K."/>
            <person name="Klaysubun C."/>
        </authorList>
    </citation>
    <scope>NUCLEOTIDE SEQUENCE [LARGE SCALE GENOMIC DNA]</scope>
    <source>
        <strain evidence="3 4">DSM 42083</strain>
    </source>
</reference>
<comment type="caution">
    <text evidence="3">The sequence shown here is derived from an EMBL/GenBank/DDBJ whole genome shotgun (WGS) entry which is preliminary data.</text>
</comment>
<dbReference type="PIRSF" id="PIRSF028777">
    <property type="entry name" value="UCP028777"/>
    <property type="match status" value="1"/>
</dbReference>
<keyword evidence="1" id="KW-0812">Transmembrane</keyword>
<dbReference type="RefSeq" id="WP_255932749.1">
    <property type="nucleotide sequence ID" value="NZ_JANFNH010000070.1"/>
</dbReference>
<protein>
    <submittedName>
        <fullName evidence="3">YccF domain-containing protein</fullName>
    </submittedName>
</protein>
<keyword evidence="1" id="KW-0472">Membrane</keyword>
<feature type="transmembrane region" description="Helical" evidence="1">
    <location>
        <begin position="30"/>
        <end position="50"/>
    </location>
</feature>
<organism evidence="3 4">
    <name type="scientific">Streptantibioticus rubrisoli</name>
    <dbReference type="NCBI Taxonomy" id="1387313"/>
    <lineage>
        <taxon>Bacteria</taxon>
        <taxon>Bacillati</taxon>
        <taxon>Actinomycetota</taxon>
        <taxon>Actinomycetes</taxon>
        <taxon>Kitasatosporales</taxon>
        <taxon>Streptomycetaceae</taxon>
        <taxon>Streptantibioticus</taxon>
    </lineage>
</organism>
<evidence type="ECO:0000259" key="2">
    <source>
        <dbReference type="Pfam" id="PF03733"/>
    </source>
</evidence>
<feature type="transmembrane region" description="Helical" evidence="1">
    <location>
        <begin position="89"/>
        <end position="109"/>
    </location>
</feature>
<dbReference type="InterPro" id="IPR031308">
    <property type="entry name" value="UCP028777"/>
</dbReference>
<accession>A0ABT1PMC6</accession>
<feature type="domain" description="Inner membrane component" evidence="2">
    <location>
        <begin position="68"/>
        <end position="118"/>
    </location>
</feature>
<dbReference type="NCBIfam" id="NF008740">
    <property type="entry name" value="PRK11770.1-2"/>
    <property type="match status" value="1"/>
</dbReference>
<evidence type="ECO:0000256" key="1">
    <source>
        <dbReference type="SAM" id="Phobius"/>
    </source>
</evidence>
<feature type="transmembrane region" description="Helical" evidence="1">
    <location>
        <begin position="7"/>
        <end position="24"/>
    </location>
</feature>